<keyword evidence="4 8" id="KW-0812">Transmembrane</keyword>
<feature type="transmembrane region" description="Helical" evidence="8">
    <location>
        <begin position="140"/>
        <end position="163"/>
    </location>
</feature>
<feature type="transmembrane region" description="Helical" evidence="8">
    <location>
        <begin position="107"/>
        <end position="128"/>
    </location>
</feature>
<sequence length="463" mass="51153">MESSLQKNNRGFVILVASVAGLGGLLFGFDTGIIANVQGQLVAEFHFTTFEWSTIVSITVLGAFLGALLSGKATDMFGRKIMLLIISIGFVIGAVILSLAQGYYSLLLGRLLLGICIGIASFTVPLFISEISPKKIRGGLVLLNGIAITAGESISFLVGYFMYDISPHSWRLIFLTGVIPAILLFVGMLFMPKSPRWLAEKNRMKEVLFVLQKIRGHKEADVELKEIKKMVELEKNITKSTFEQLFSKKLRGVLIVGLFLGIAQQFAGINTIMYYGPYIFKVSGFTSETTAIFATFILGVVNTIGTIIVVFIVDKVGRRSLLISGTFVAFIALMFIGLCFQYNAIPSSFMMAAMIIYIFAYAISLGSMFWLIISEIYPTHIRGLAMSFVTAIQWLSNFVVAMAFLPLLNYFGGGITFWFFAVFCLVSCIYSYFYVPETKGVSLEQIEENLNDGVPVRYIGQGR</sequence>
<evidence type="ECO:0000256" key="8">
    <source>
        <dbReference type="SAM" id="Phobius"/>
    </source>
</evidence>
<feature type="transmembrane region" description="Helical" evidence="8">
    <location>
        <begin position="169"/>
        <end position="191"/>
    </location>
</feature>
<comment type="similarity">
    <text evidence="2 7">Belongs to the major facilitator superfamily. Sugar transporter (TC 2.A.1.1) family.</text>
</comment>
<feature type="transmembrane region" description="Helical" evidence="8">
    <location>
        <begin position="291"/>
        <end position="313"/>
    </location>
</feature>
<evidence type="ECO:0000256" key="2">
    <source>
        <dbReference type="ARBA" id="ARBA00010992"/>
    </source>
</evidence>
<dbReference type="PRINTS" id="PR00171">
    <property type="entry name" value="SUGRTRNSPORT"/>
</dbReference>
<dbReference type="PROSITE" id="PS00217">
    <property type="entry name" value="SUGAR_TRANSPORT_2"/>
    <property type="match status" value="1"/>
</dbReference>
<feature type="domain" description="Major facilitator superfamily (MFS) profile" evidence="9">
    <location>
        <begin position="16"/>
        <end position="439"/>
    </location>
</feature>
<comment type="caution">
    <text evidence="10">The sequence shown here is derived from an EMBL/GenBank/DDBJ whole genome shotgun (WGS) entry which is preliminary data.</text>
</comment>
<feature type="transmembrane region" description="Helical" evidence="8">
    <location>
        <begin position="49"/>
        <end position="69"/>
    </location>
</feature>
<keyword evidence="5 8" id="KW-1133">Transmembrane helix</keyword>
<evidence type="ECO:0000313" key="10">
    <source>
        <dbReference type="EMBL" id="MCL1127313.1"/>
    </source>
</evidence>
<accession>A0ABT0LHY9</accession>
<dbReference type="SUPFAM" id="SSF103473">
    <property type="entry name" value="MFS general substrate transporter"/>
    <property type="match status" value="1"/>
</dbReference>
<keyword evidence="6 8" id="KW-0472">Membrane</keyword>
<evidence type="ECO:0000313" key="11">
    <source>
        <dbReference type="Proteomes" id="UP001203423"/>
    </source>
</evidence>
<dbReference type="PROSITE" id="PS00216">
    <property type="entry name" value="SUGAR_TRANSPORT_1"/>
    <property type="match status" value="1"/>
</dbReference>
<dbReference type="Proteomes" id="UP001203423">
    <property type="component" value="Unassembled WGS sequence"/>
</dbReference>
<dbReference type="EMBL" id="JAKIKS010000145">
    <property type="protein sequence ID" value="MCL1127313.1"/>
    <property type="molecule type" value="Genomic_DNA"/>
</dbReference>
<reference evidence="10 11" key="1">
    <citation type="submission" date="2022-01" db="EMBL/GenBank/DDBJ databases">
        <title>Whole genome-based taxonomy of the Shewanellaceae.</title>
        <authorList>
            <person name="Martin-Rodriguez A.J."/>
        </authorList>
    </citation>
    <scope>NUCLEOTIDE SEQUENCE [LARGE SCALE GENOMIC DNA]</scope>
    <source>
        <strain evidence="10 11">DSM 17177</strain>
    </source>
</reference>
<dbReference type="RefSeq" id="WP_248942707.1">
    <property type="nucleotide sequence ID" value="NZ_JAKIKS010000145.1"/>
</dbReference>
<feature type="transmembrane region" description="Helical" evidence="8">
    <location>
        <begin position="349"/>
        <end position="372"/>
    </location>
</feature>
<feature type="transmembrane region" description="Helical" evidence="8">
    <location>
        <begin position="320"/>
        <end position="343"/>
    </location>
</feature>
<dbReference type="InterPro" id="IPR005828">
    <property type="entry name" value="MFS_sugar_transport-like"/>
</dbReference>
<dbReference type="InterPro" id="IPR036259">
    <property type="entry name" value="MFS_trans_sf"/>
</dbReference>
<keyword evidence="3 7" id="KW-0813">Transport</keyword>
<dbReference type="InterPro" id="IPR003663">
    <property type="entry name" value="Sugar/inositol_transpt"/>
</dbReference>
<evidence type="ECO:0000256" key="3">
    <source>
        <dbReference type="ARBA" id="ARBA00022448"/>
    </source>
</evidence>
<gene>
    <name evidence="10" type="ORF">L2764_23260</name>
</gene>
<dbReference type="PANTHER" id="PTHR48020">
    <property type="entry name" value="PROTON MYO-INOSITOL COTRANSPORTER"/>
    <property type="match status" value="1"/>
</dbReference>
<name>A0ABT0LHY9_9GAMM</name>
<feature type="transmembrane region" description="Helical" evidence="8">
    <location>
        <begin position="12"/>
        <end position="29"/>
    </location>
</feature>
<evidence type="ECO:0000256" key="4">
    <source>
        <dbReference type="ARBA" id="ARBA00022692"/>
    </source>
</evidence>
<comment type="subcellular location">
    <subcellularLocation>
        <location evidence="1">Membrane</location>
        <topology evidence="1">Multi-pass membrane protein</topology>
    </subcellularLocation>
</comment>
<dbReference type="PANTHER" id="PTHR48020:SF12">
    <property type="entry name" value="PROTON MYO-INOSITOL COTRANSPORTER"/>
    <property type="match status" value="1"/>
</dbReference>
<keyword evidence="11" id="KW-1185">Reference proteome</keyword>
<dbReference type="InterPro" id="IPR020846">
    <property type="entry name" value="MFS_dom"/>
</dbReference>
<dbReference type="Gene3D" id="1.20.1250.20">
    <property type="entry name" value="MFS general substrate transporter like domains"/>
    <property type="match status" value="1"/>
</dbReference>
<evidence type="ECO:0000256" key="7">
    <source>
        <dbReference type="RuleBase" id="RU003346"/>
    </source>
</evidence>
<feature type="transmembrane region" description="Helical" evidence="8">
    <location>
        <begin position="417"/>
        <end position="435"/>
    </location>
</feature>
<dbReference type="InterPro" id="IPR005829">
    <property type="entry name" value="Sugar_transporter_CS"/>
</dbReference>
<proteinExistence type="inferred from homology"/>
<feature type="transmembrane region" description="Helical" evidence="8">
    <location>
        <begin position="253"/>
        <end position="276"/>
    </location>
</feature>
<dbReference type="PROSITE" id="PS50850">
    <property type="entry name" value="MFS"/>
    <property type="match status" value="1"/>
</dbReference>
<evidence type="ECO:0000256" key="6">
    <source>
        <dbReference type="ARBA" id="ARBA00023136"/>
    </source>
</evidence>
<organism evidence="10 11">
    <name type="scientific">Shewanella surugensis</name>
    <dbReference type="NCBI Taxonomy" id="212020"/>
    <lineage>
        <taxon>Bacteria</taxon>
        <taxon>Pseudomonadati</taxon>
        <taxon>Pseudomonadota</taxon>
        <taxon>Gammaproteobacteria</taxon>
        <taxon>Alteromonadales</taxon>
        <taxon>Shewanellaceae</taxon>
        <taxon>Shewanella</taxon>
    </lineage>
</organism>
<feature type="transmembrane region" description="Helical" evidence="8">
    <location>
        <begin position="384"/>
        <end position="405"/>
    </location>
</feature>
<feature type="transmembrane region" description="Helical" evidence="8">
    <location>
        <begin position="81"/>
        <end position="101"/>
    </location>
</feature>
<evidence type="ECO:0000259" key="9">
    <source>
        <dbReference type="PROSITE" id="PS50850"/>
    </source>
</evidence>
<protein>
    <submittedName>
        <fullName evidence="10">Sugar porter family MFS transporter</fullName>
    </submittedName>
</protein>
<dbReference type="NCBIfam" id="TIGR00879">
    <property type="entry name" value="SP"/>
    <property type="match status" value="1"/>
</dbReference>
<dbReference type="Pfam" id="PF00083">
    <property type="entry name" value="Sugar_tr"/>
    <property type="match status" value="1"/>
</dbReference>
<evidence type="ECO:0000256" key="1">
    <source>
        <dbReference type="ARBA" id="ARBA00004141"/>
    </source>
</evidence>
<dbReference type="InterPro" id="IPR050814">
    <property type="entry name" value="Myo-inositol_Transporter"/>
</dbReference>
<evidence type="ECO:0000256" key="5">
    <source>
        <dbReference type="ARBA" id="ARBA00022989"/>
    </source>
</evidence>